<dbReference type="Gene3D" id="3.40.710.10">
    <property type="entry name" value="DD-peptidase/beta-lactamase superfamily"/>
    <property type="match status" value="1"/>
</dbReference>
<reference evidence="13 14" key="1">
    <citation type="journal article" date="2011" name="J. Bacteriol.">
        <title>Genome sequence of Chthoniobacter flavus Ellin428, an aerobic heterotrophic soil bacterium.</title>
        <authorList>
            <person name="Kant R."/>
            <person name="van Passel M.W."/>
            <person name="Palva A."/>
            <person name="Lucas S."/>
            <person name="Lapidus A."/>
            <person name="Glavina Del Rio T."/>
            <person name="Dalin E."/>
            <person name="Tice H."/>
            <person name="Bruce D."/>
            <person name="Goodwin L."/>
            <person name="Pitluck S."/>
            <person name="Larimer F.W."/>
            <person name="Land M.L."/>
            <person name="Hauser L."/>
            <person name="Sangwan P."/>
            <person name="de Vos W.M."/>
            <person name="Janssen P.H."/>
            <person name="Smidt H."/>
        </authorList>
    </citation>
    <scope>NUCLEOTIDE SEQUENCE [LARGE SCALE GENOMIC DNA]</scope>
    <source>
        <strain evidence="13 14">Ellin428</strain>
    </source>
</reference>
<evidence type="ECO:0000256" key="2">
    <source>
        <dbReference type="ARBA" id="ARBA00022729"/>
    </source>
</evidence>
<evidence type="ECO:0000256" key="4">
    <source>
        <dbReference type="ARBA" id="ARBA00022960"/>
    </source>
</evidence>
<evidence type="ECO:0000256" key="6">
    <source>
        <dbReference type="ARBA" id="ARBA00023316"/>
    </source>
</evidence>
<dbReference type="PANTHER" id="PTHR21581:SF33">
    <property type="entry name" value="D-ALANYL-D-ALANINE CARBOXYPEPTIDASE DACB"/>
    <property type="match status" value="1"/>
</dbReference>
<keyword evidence="5" id="KW-0573">Peptidoglycan synthesis</keyword>
<comment type="caution">
    <text evidence="13">The sequence shown here is derived from an EMBL/GenBank/DDBJ whole genome shotgun (WGS) entry which is preliminary data.</text>
</comment>
<dbReference type="GO" id="GO:0009002">
    <property type="term" value="F:serine-type D-Ala-D-Ala carboxypeptidase activity"/>
    <property type="evidence" value="ECO:0007669"/>
    <property type="project" value="UniProtKB-EC"/>
</dbReference>
<keyword evidence="6" id="KW-0961">Cell wall biogenesis/degradation</keyword>
<dbReference type="FunCoup" id="B4D347">
    <property type="interactions" value="442"/>
</dbReference>
<dbReference type="Pfam" id="PF00768">
    <property type="entry name" value="Peptidase_S11"/>
    <property type="match status" value="1"/>
</dbReference>
<dbReference type="GO" id="GO:0071555">
    <property type="term" value="P:cell wall organization"/>
    <property type="evidence" value="ECO:0007669"/>
    <property type="project" value="UniProtKB-KW"/>
</dbReference>
<dbReference type="GO" id="GO:0008360">
    <property type="term" value="P:regulation of cell shape"/>
    <property type="evidence" value="ECO:0007669"/>
    <property type="project" value="UniProtKB-KW"/>
</dbReference>
<dbReference type="PRINTS" id="PR00725">
    <property type="entry name" value="DADACBPTASE1"/>
</dbReference>
<evidence type="ECO:0000313" key="13">
    <source>
        <dbReference type="EMBL" id="EDY19158.1"/>
    </source>
</evidence>
<comment type="similarity">
    <text evidence="1 9">Belongs to the peptidase S11 family.</text>
</comment>
<evidence type="ECO:0000256" key="8">
    <source>
        <dbReference type="PIRSR" id="PIRSR618044-2"/>
    </source>
</evidence>
<dbReference type="SUPFAM" id="SSF56601">
    <property type="entry name" value="beta-lactamase/transpeptidase-like"/>
    <property type="match status" value="1"/>
</dbReference>
<evidence type="ECO:0000313" key="14">
    <source>
        <dbReference type="Proteomes" id="UP000005824"/>
    </source>
</evidence>
<feature type="domain" description="Peptidase S11 D-alanyl-D-alanine carboxypeptidase A N-terminal" evidence="12">
    <location>
        <begin position="55"/>
        <end position="278"/>
    </location>
</feature>
<feature type="binding site" evidence="8">
    <location>
        <position position="248"/>
    </location>
    <ligand>
        <name>substrate</name>
    </ligand>
</feature>
<dbReference type="Proteomes" id="UP000005824">
    <property type="component" value="Unassembled WGS sequence"/>
</dbReference>
<feature type="compositionally biased region" description="Low complexity" evidence="10">
    <location>
        <begin position="33"/>
        <end position="43"/>
    </location>
</feature>
<dbReference type="PANTHER" id="PTHR21581">
    <property type="entry name" value="D-ALANYL-D-ALANINE CARBOXYPEPTIDASE"/>
    <property type="match status" value="1"/>
</dbReference>
<dbReference type="GO" id="GO:0006508">
    <property type="term" value="P:proteolysis"/>
    <property type="evidence" value="ECO:0007669"/>
    <property type="project" value="InterPro"/>
</dbReference>
<feature type="region of interest" description="Disordered" evidence="10">
    <location>
        <begin position="26"/>
        <end position="48"/>
    </location>
</feature>
<keyword evidence="14" id="KW-1185">Reference proteome</keyword>
<dbReference type="MEROPS" id="S11.004"/>
<dbReference type="InterPro" id="IPR001967">
    <property type="entry name" value="Peptidase_S11_N"/>
</dbReference>
<protein>
    <submittedName>
        <fullName evidence="13">Serine-type D-Ala-D-Ala carboxypeptidase</fullName>
        <ecNumber evidence="13">3.4.16.4</ecNumber>
    </submittedName>
</protein>
<feature type="chain" id="PRO_5002800461" evidence="11">
    <location>
        <begin position="24"/>
        <end position="295"/>
    </location>
</feature>
<evidence type="ECO:0000256" key="7">
    <source>
        <dbReference type="PIRSR" id="PIRSR618044-1"/>
    </source>
</evidence>
<feature type="signal peptide" evidence="11">
    <location>
        <begin position="1"/>
        <end position="23"/>
    </location>
</feature>
<dbReference type="STRING" id="497964.CfE428DRAFT_3335"/>
<evidence type="ECO:0000259" key="12">
    <source>
        <dbReference type="Pfam" id="PF00768"/>
    </source>
</evidence>
<keyword evidence="13" id="KW-0121">Carboxypeptidase</keyword>
<proteinExistence type="inferred from homology"/>
<organism evidence="13 14">
    <name type="scientific">Chthoniobacter flavus Ellin428</name>
    <dbReference type="NCBI Taxonomy" id="497964"/>
    <lineage>
        <taxon>Bacteria</taxon>
        <taxon>Pseudomonadati</taxon>
        <taxon>Verrucomicrobiota</taxon>
        <taxon>Spartobacteria</taxon>
        <taxon>Chthoniobacterales</taxon>
        <taxon>Chthoniobacteraceae</taxon>
        <taxon>Chthoniobacter</taxon>
    </lineage>
</organism>
<evidence type="ECO:0000256" key="10">
    <source>
        <dbReference type="SAM" id="MobiDB-lite"/>
    </source>
</evidence>
<evidence type="ECO:0000256" key="9">
    <source>
        <dbReference type="RuleBase" id="RU004016"/>
    </source>
</evidence>
<gene>
    <name evidence="13" type="ORF">CfE428DRAFT_3335</name>
</gene>
<evidence type="ECO:0000256" key="11">
    <source>
        <dbReference type="SAM" id="SignalP"/>
    </source>
</evidence>
<feature type="active site" evidence="7">
    <location>
        <position position="142"/>
    </location>
</feature>
<dbReference type="EC" id="3.4.16.4" evidence="13"/>
<dbReference type="EMBL" id="ABVL01000009">
    <property type="protein sequence ID" value="EDY19158.1"/>
    <property type="molecule type" value="Genomic_DNA"/>
</dbReference>
<keyword evidence="2 11" id="KW-0732">Signal</keyword>
<keyword evidence="13" id="KW-0645">Protease</keyword>
<accession>B4D347</accession>
<keyword evidence="4" id="KW-0133">Cell shape</keyword>
<dbReference type="AlphaFoldDB" id="B4D347"/>
<dbReference type="GO" id="GO:0009252">
    <property type="term" value="P:peptidoglycan biosynthetic process"/>
    <property type="evidence" value="ECO:0007669"/>
    <property type="project" value="UniProtKB-KW"/>
</dbReference>
<evidence type="ECO:0000256" key="1">
    <source>
        <dbReference type="ARBA" id="ARBA00007164"/>
    </source>
</evidence>
<dbReference type="InParanoid" id="B4D347"/>
<dbReference type="eggNOG" id="COG1686">
    <property type="taxonomic scope" value="Bacteria"/>
</dbReference>
<dbReference type="InterPro" id="IPR018044">
    <property type="entry name" value="Peptidase_S11"/>
</dbReference>
<evidence type="ECO:0000256" key="5">
    <source>
        <dbReference type="ARBA" id="ARBA00022984"/>
    </source>
</evidence>
<feature type="active site" description="Acyl-ester intermediate" evidence="7">
    <location>
        <position position="87"/>
    </location>
</feature>
<feature type="active site" description="Proton acceptor" evidence="7">
    <location>
        <position position="90"/>
    </location>
</feature>
<keyword evidence="3 13" id="KW-0378">Hydrolase</keyword>
<name>B4D347_9BACT</name>
<sequence precursor="true">MKRFASLFVLTLMLFALVPAAPAATKKKKSTSDDSSSSTTSTKDVPEAFPVADGVPKITAGSAILLDAKTGKIIFEMNADQRRPVASTQKLLTSLIVAETGDLDHKVHVEASDTWAEPTMLYIKPGNVYSRYDFLNVLLVHSMNDVARALARDNAGSLENFAARMNAKASELGMRNSNFVNPNGLPIPGQYSTARDMAQVALAAYRNPIIRGIVCQKSVTWHYNDGRVRVFETTNQVLKRYPLCNGMKTGYTEAAGHCLISSASHNGRDVIAVVLGDNKNIWNDSYKLLAFGLSS</sequence>
<dbReference type="InterPro" id="IPR012338">
    <property type="entry name" value="Beta-lactam/transpept-like"/>
</dbReference>
<evidence type="ECO:0000256" key="3">
    <source>
        <dbReference type="ARBA" id="ARBA00022801"/>
    </source>
</evidence>